<comment type="similarity">
    <text evidence="1">Belongs to the leucine-binding protein family.</text>
</comment>
<dbReference type="InterPro" id="IPR000709">
    <property type="entry name" value="Leu_Ile_Val-bd"/>
</dbReference>
<reference evidence="6 7" key="1">
    <citation type="submission" date="2018-06" db="EMBL/GenBank/DDBJ databases">
        <title>Genomic Encyclopedia of Archaeal and Bacterial Type Strains, Phase II (KMG-II): from individual species to whole genera.</title>
        <authorList>
            <person name="Goeker M."/>
        </authorList>
    </citation>
    <scope>NUCLEOTIDE SEQUENCE [LARGE SCALE GENOMIC DNA]</scope>
    <source>
        <strain evidence="6 7">DSM 24525</strain>
    </source>
</reference>
<keyword evidence="7" id="KW-1185">Reference proteome</keyword>
<dbReference type="PANTHER" id="PTHR30483:SF6">
    <property type="entry name" value="PERIPLASMIC BINDING PROTEIN OF ABC TRANSPORTER FOR NATURAL AMINO ACIDS"/>
    <property type="match status" value="1"/>
</dbReference>
<sequence length="424" mass="45938">MTKITRRSLGQLTAATGLAAASGIRPAAAQAPSGPPLRIGYSMSLSGGLAGNGRPALATHRIWADDVNARGGLLGRPVELVHYDDQSNGAQVPGIYTKLIDVDKVDLVVSGYATAIIAPAMPIVMQRGMTIVTLLGTGVNHEFRYDRHFNICPVGSQVKETFAKGFFDIAMAMDPKPRTIAIAALDSDFPQRTAESARFLARQHGLRVVYDRSYPPGTVDFSPIMRSIQAARPDLVYIGSYPPDSVGLLRSASELRMSARMFGGAMIGPQISALKAQLGPILNNLVTWDVYAPEPTMQFPGVESLLRRYREVAAREQTDALGLYVPPLAYSQMQVLEQAVKRVGRIDQAALAADMHANAFDTVIGPLTFDALGEWTEERNLYVQYQGVTDGNLERFARPGTQVILYPPRYKSGELRGPYGASAT</sequence>
<accession>A0A2W7IJ25</accession>
<dbReference type="InterPro" id="IPR051010">
    <property type="entry name" value="BCAA_transport"/>
</dbReference>
<evidence type="ECO:0000259" key="5">
    <source>
        <dbReference type="Pfam" id="PF13458"/>
    </source>
</evidence>
<evidence type="ECO:0000256" key="3">
    <source>
        <dbReference type="ARBA" id="ARBA00022729"/>
    </source>
</evidence>
<evidence type="ECO:0000313" key="6">
    <source>
        <dbReference type="EMBL" id="PZW39347.1"/>
    </source>
</evidence>
<organism evidence="6 7">
    <name type="scientific">Humitalea rosea</name>
    <dbReference type="NCBI Taxonomy" id="990373"/>
    <lineage>
        <taxon>Bacteria</taxon>
        <taxon>Pseudomonadati</taxon>
        <taxon>Pseudomonadota</taxon>
        <taxon>Alphaproteobacteria</taxon>
        <taxon>Acetobacterales</taxon>
        <taxon>Roseomonadaceae</taxon>
        <taxon>Humitalea</taxon>
    </lineage>
</organism>
<dbReference type="InterPro" id="IPR028081">
    <property type="entry name" value="Leu-bd"/>
</dbReference>
<dbReference type="PRINTS" id="PR00337">
    <property type="entry name" value="LEUILEVALBP"/>
</dbReference>
<dbReference type="OrthoDB" id="9791590at2"/>
<keyword evidence="4" id="KW-0029">Amino-acid transport</keyword>
<evidence type="ECO:0000313" key="7">
    <source>
        <dbReference type="Proteomes" id="UP000249688"/>
    </source>
</evidence>
<dbReference type="Gene3D" id="3.40.50.2300">
    <property type="match status" value="2"/>
</dbReference>
<dbReference type="Proteomes" id="UP000249688">
    <property type="component" value="Unassembled WGS sequence"/>
</dbReference>
<evidence type="ECO:0000256" key="1">
    <source>
        <dbReference type="ARBA" id="ARBA00010062"/>
    </source>
</evidence>
<name>A0A2W7IJ25_9PROT</name>
<evidence type="ECO:0000256" key="2">
    <source>
        <dbReference type="ARBA" id="ARBA00022448"/>
    </source>
</evidence>
<dbReference type="PANTHER" id="PTHR30483">
    <property type="entry name" value="LEUCINE-SPECIFIC-BINDING PROTEIN"/>
    <property type="match status" value="1"/>
</dbReference>
<comment type="caution">
    <text evidence="6">The sequence shown here is derived from an EMBL/GenBank/DDBJ whole genome shotgun (WGS) entry which is preliminary data.</text>
</comment>
<feature type="domain" description="Leucine-binding protein" evidence="5">
    <location>
        <begin position="36"/>
        <end position="370"/>
    </location>
</feature>
<dbReference type="SUPFAM" id="SSF53822">
    <property type="entry name" value="Periplasmic binding protein-like I"/>
    <property type="match status" value="1"/>
</dbReference>
<dbReference type="RefSeq" id="WP_111400048.1">
    <property type="nucleotide sequence ID" value="NZ_QKYU01000029.1"/>
</dbReference>
<dbReference type="AlphaFoldDB" id="A0A2W7IJ25"/>
<evidence type="ECO:0000256" key="4">
    <source>
        <dbReference type="ARBA" id="ARBA00022970"/>
    </source>
</evidence>
<dbReference type="PROSITE" id="PS51318">
    <property type="entry name" value="TAT"/>
    <property type="match status" value="1"/>
</dbReference>
<dbReference type="Pfam" id="PF13458">
    <property type="entry name" value="Peripla_BP_6"/>
    <property type="match status" value="1"/>
</dbReference>
<dbReference type="EMBL" id="QKYU01000029">
    <property type="protein sequence ID" value="PZW39347.1"/>
    <property type="molecule type" value="Genomic_DNA"/>
</dbReference>
<protein>
    <submittedName>
        <fullName evidence="6">Amino acid/amide ABC transporter substrate-binding protein (HAAT family)</fullName>
    </submittedName>
</protein>
<dbReference type="InterPro" id="IPR006311">
    <property type="entry name" value="TAT_signal"/>
</dbReference>
<keyword evidence="2" id="KW-0813">Transport</keyword>
<dbReference type="InterPro" id="IPR028082">
    <property type="entry name" value="Peripla_BP_I"/>
</dbReference>
<keyword evidence="3" id="KW-0732">Signal</keyword>
<dbReference type="CDD" id="cd06338">
    <property type="entry name" value="PBP1_ABC_ligand_binding-like"/>
    <property type="match status" value="1"/>
</dbReference>
<gene>
    <name evidence="6" type="ORF">C8P66_12917</name>
</gene>
<dbReference type="GO" id="GO:0006865">
    <property type="term" value="P:amino acid transport"/>
    <property type="evidence" value="ECO:0007669"/>
    <property type="project" value="UniProtKB-KW"/>
</dbReference>
<proteinExistence type="inferred from homology"/>